<evidence type="ECO:0000256" key="7">
    <source>
        <dbReference type="ARBA" id="ARBA00035009"/>
    </source>
</evidence>
<keyword evidence="3" id="KW-0221">Differentiation</keyword>
<reference evidence="12" key="1">
    <citation type="submission" date="2025-08" db="UniProtKB">
        <authorList>
            <consortium name="RefSeq"/>
        </authorList>
    </citation>
    <scope>IDENTIFICATION</scope>
</reference>
<evidence type="ECO:0000313" key="11">
    <source>
        <dbReference type="Proteomes" id="UP000515203"/>
    </source>
</evidence>
<dbReference type="Pfam" id="PF14650">
    <property type="entry name" value="FAM75"/>
    <property type="match status" value="1"/>
</dbReference>
<dbReference type="InterPro" id="IPR039509">
    <property type="entry name" value="SPATA31"/>
</dbReference>
<proteinExistence type="inferred from homology"/>
<evidence type="ECO:0000256" key="1">
    <source>
        <dbReference type="ARBA" id="ARBA00004167"/>
    </source>
</evidence>
<dbReference type="GO" id="GO:0030154">
    <property type="term" value="P:cell differentiation"/>
    <property type="evidence" value="ECO:0007669"/>
    <property type="project" value="UniProtKB-KW"/>
</dbReference>
<dbReference type="GeneID" id="105740876"/>
<keyword evidence="5" id="KW-1133">Transmembrane helix</keyword>
<dbReference type="FunCoup" id="A0A6P6DT97">
    <property type="interactions" value="71"/>
</dbReference>
<dbReference type="AlphaFoldDB" id="A0A6P6DT97"/>
<comment type="function">
    <text evidence="8">May play a role in spermatogenesis.</text>
</comment>
<evidence type="ECO:0000256" key="4">
    <source>
        <dbReference type="ARBA" id="ARBA00022871"/>
    </source>
</evidence>
<gene>
    <name evidence="12" type="primary">LOC105740876</name>
</gene>
<dbReference type="RefSeq" id="XP_023563220.1">
    <property type="nucleotide sequence ID" value="XM_023707452.1"/>
</dbReference>
<keyword evidence="6" id="KW-0472">Membrane</keyword>
<accession>A0A6P6DT97</accession>
<comment type="similarity">
    <text evidence="7">Belongs to the SPATA31 family.</text>
</comment>
<evidence type="ECO:0000313" key="12">
    <source>
        <dbReference type="RefSeq" id="XP_023563220.1"/>
    </source>
</evidence>
<sequence>MNATPADPAQDRLVRETFLHALGTPPDPVQAQAQGVCWRPSALPYACWTPLNTPQAQSLSHSPLCKKQLERAGAVPSGIQSSQKADSHYTPSILQHKCDPATLPHSFPMSPELREILEQHIQKCITEYQQDLLCRIQKPAELTWPWCDLAHSCQAKGKPLPSLSSMSTAEGSRDVQEVRFQLRQDLGKSLAHIPGEAPKDVSRALGSSPSVVQGMILEESERNLTRFTEMESRNDSPGSMEKKHTEVMLTEHLGVKTGQMHMGLIPLRETRVCPVQKFFFSKPCTLQDLVIHITRFRVRHRWGLRLKLLKAINIFRPTKAPLCHPFHYSLASAVSQCHHHSTPLGDMLASHMSDGLIADRGSSMRIPQHQQAQKNQSKMLAPAYKQEVRWRMNPGKPEGRRGALRTSEPTQDGRREDILEWKKLQLLKQKNTSPLRRLLPNKCEEISTVDFTQENNQRTGRPHQKKGTSGIAQSQRKAQSRPRVEHNTDEAQLSMTAVDQMLEAKLMLQHEFCAQKLNENKRKEGQDSVSLKFLASWSTRQCQDVQPPLSSTAVL</sequence>
<protein>
    <submittedName>
        <fullName evidence="12">Spermatogenesis-associated protein 31C2-like</fullName>
    </submittedName>
</protein>
<keyword evidence="2" id="KW-0812">Transmembrane</keyword>
<keyword evidence="11" id="KW-1185">Reference proteome</keyword>
<dbReference type="GO" id="GO:0007283">
    <property type="term" value="P:spermatogenesis"/>
    <property type="evidence" value="ECO:0007669"/>
    <property type="project" value="UniProtKB-KW"/>
</dbReference>
<evidence type="ECO:0000256" key="3">
    <source>
        <dbReference type="ARBA" id="ARBA00022782"/>
    </source>
</evidence>
<name>A0A6P6DT97_OCTDE</name>
<dbReference type="PANTHER" id="PTHR21859">
    <property type="entry name" value="ACROSOME-SPECIFIC PROTEIN"/>
    <property type="match status" value="1"/>
</dbReference>
<evidence type="ECO:0000256" key="5">
    <source>
        <dbReference type="ARBA" id="ARBA00022989"/>
    </source>
</evidence>
<feature type="domain" description="SPATA31" evidence="10">
    <location>
        <begin position="62"/>
        <end position="268"/>
    </location>
</feature>
<evidence type="ECO:0000256" key="2">
    <source>
        <dbReference type="ARBA" id="ARBA00022692"/>
    </source>
</evidence>
<dbReference type="PANTHER" id="PTHR21859:SF55">
    <property type="entry name" value="SPERMATOGENESIS-ASSOCIATED PROTEIN 31A1-RELATED"/>
    <property type="match status" value="1"/>
</dbReference>
<dbReference type="InParanoid" id="A0A6P6DT97"/>
<evidence type="ECO:0000256" key="8">
    <source>
        <dbReference type="ARBA" id="ARBA00037695"/>
    </source>
</evidence>
<dbReference type="GO" id="GO:0016020">
    <property type="term" value="C:membrane"/>
    <property type="evidence" value="ECO:0007669"/>
    <property type="project" value="UniProtKB-SubCell"/>
</dbReference>
<evidence type="ECO:0000256" key="9">
    <source>
        <dbReference type="SAM" id="MobiDB-lite"/>
    </source>
</evidence>
<feature type="region of interest" description="Disordered" evidence="9">
    <location>
        <begin position="392"/>
        <end position="413"/>
    </location>
</feature>
<dbReference type="Proteomes" id="UP000515203">
    <property type="component" value="Unplaced"/>
</dbReference>
<comment type="subcellular location">
    <subcellularLocation>
        <location evidence="1">Membrane</location>
        <topology evidence="1">Single-pass membrane protein</topology>
    </subcellularLocation>
</comment>
<feature type="compositionally biased region" description="Polar residues" evidence="9">
    <location>
        <begin position="449"/>
        <end position="459"/>
    </location>
</feature>
<organism evidence="11 12">
    <name type="scientific">Octodon degus</name>
    <name type="common">Degu</name>
    <name type="synonym">Sciurus degus</name>
    <dbReference type="NCBI Taxonomy" id="10160"/>
    <lineage>
        <taxon>Eukaryota</taxon>
        <taxon>Metazoa</taxon>
        <taxon>Chordata</taxon>
        <taxon>Craniata</taxon>
        <taxon>Vertebrata</taxon>
        <taxon>Euteleostomi</taxon>
        <taxon>Mammalia</taxon>
        <taxon>Eutheria</taxon>
        <taxon>Euarchontoglires</taxon>
        <taxon>Glires</taxon>
        <taxon>Rodentia</taxon>
        <taxon>Hystricomorpha</taxon>
        <taxon>Octodontidae</taxon>
        <taxon>Octodon</taxon>
    </lineage>
</organism>
<keyword evidence="4" id="KW-0744">Spermatogenesis</keyword>
<evidence type="ECO:0000259" key="10">
    <source>
        <dbReference type="Pfam" id="PF14650"/>
    </source>
</evidence>
<dbReference type="OrthoDB" id="9806404at2759"/>
<feature type="region of interest" description="Disordered" evidence="9">
    <location>
        <begin position="449"/>
        <end position="489"/>
    </location>
</feature>
<evidence type="ECO:0000256" key="6">
    <source>
        <dbReference type="ARBA" id="ARBA00023136"/>
    </source>
</evidence>